<evidence type="ECO:0000313" key="3">
    <source>
        <dbReference type="Proteomes" id="UP000076603"/>
    </source>
</evidence>
<feature type="transmembrane region" description="Helical" evidence="1">
    <location>
        <begin position="6"/>
        <end position="24"/>
    </location>
</feature>
<dbReference type="AlphaFoldDB" id="A0A161XEF8"/>
<dbReference type="RefSeq" id="WP_066622539.1">
    <property type="nucleotide sequence ID" value="NZ_FQXL01000025.1"/>
</dbReference>
<evidence type="ECO:0000313" key="2">
    <source>
        <dbReference type="EMBL" id="KZL92806.1"/>
    </source>
</evidence>
<keyword evidence="3" id="KW-1185">Reference proteome</keyword>
<dbReference type="PATRIC" id="fig|1121326.3.peg.2628"/>
<keyword evidence="1" id="KW-0472">Membrane</keyword>
<reference evidence="2 3" key="1">
    <citation type="submission" date="2016-04" db="EMBL/GenBank/DDBJ databases">
        <title>Genome sequence of Clostridium magnum DSM 2767.</title>
        <authorList>
            <person name="Poehlein A."/>
            <person name="Uhlig R."/>
            <person name="Fischer R."/>
            <person name="Bahl H."/>
            <person name="Daniel R."/>
        </authorList>
    </citation>
    <scope>NUCLEOTIDE SEQUENCE [LARGE SCALE GENOMIC DNA]</scope>
    <source>
        <strain evidence="2 3">DSM 2767</strain>
    </source>
</reference>
<keyword evidence="1" id="KW-0812">Transmembrane</keyword>
<name>A0A161XEF8_9CLOT</name>
<sequence length="153" mass="17041">MDTSLKTIMWVIIFIVFSALVYDVKKASMYKEEVKNALDIATKAATLQVDKDPNKIAQGIFEIDPVASKTAFETYLSENLSSAKSDLFVYVIDYRAVNTHTLTNYTNPVTGATKAIDHPTFVAVMKFNYKGIFTNQQIEIDNLSGTRLVSIGN</sequence>
<keyword evidence="1" id="KW-1133">Transmembrane helix</keyword>
<evidence type="ECO:0000256" key="1">
    <source>
        <dbReference type="SAM" id="Phobius"/>
    </source>
</evidence>
<protein>
    <submittedName>
        <fullName evidence="2">Uncharacterized protein</fullName>
    </submittedName>
</protein>
<accession>A0A161XEF8</accession>
<dbReference type="Proteomes" id="UP000076603">
    <property type="component" value="Unassembled WGS sequence"/>
</dbReference>
<dbReference type="STRING" id="1121326.CLMAG_26200"/>
<dbReference type="EMBL" id="LWAE01000002">
    <property type="protein sequence ID" value="KZL92806.1"/>
    <property type="molecule type" value="Genomic_DNA"/>
</dbReference>
<gene>
    <name evidence="2" type="ORF">CLMAG_26200</name>
</gene>
<proteinExistence type="predicted"/>
<comment type="caution">
    <text evidence="2">The sequence shown here is derived from an EMBL/GenBank/DDBJ whole genome shotgun (WGS) entry which is preliminary data.</text>
</comment>
<organism evidence="2 3">
    <name type="scientific">Clostridium magnum DSM 2767</name>
    <dbReference type="NCBI Taxonomy" id="1121326"/>
    <lineage>
        <taxon>Bacteria</taxon>
        <taxon>Bacillati</taxon>
        <taxon>Bacillota</taxon>
        <taxon>Clostridia</taxon>
        <taxon>Eubacteriales</taxon>
        <taxon>Clostridiaceae</taxon>
        <taxon>Clostridium</taxon>
    </lineage>
</organism>